<dbReference type="Proteomes" id="UP001353858">
    <property type="component" value="Unassembled WGS sequence"/>
</dbReference>
<dbReference type="PANTHER" id="PTHR22950">
    <property type="entry name" value="AMINO ACID TRANSPORTER"/>
    <property type="match status" value="1"/>
</dbReference>
<dbReference type="InterPro" id="IPR011598">
    <property type="entry name" value="bHLH_dom"/>
</dbReference>
<keyword evidence="2 7" id="KW-0812">Transmembrane</keyword>
<dbReference type="SMART" id="SM00353">
    <property type="entry name" value="HLH"/>
    <property type="match status" value="1"/>
</dbReference>
<accession>A0AAN7S6F6</accession>
<feature type="transmembrane region" description="Helical" evidence="7">
    <location>
        <begin position="772"/>
        <end position="792"/>
    </location>
</feature>
<dbReference type="GO" id="GO:0015179">
    <property type="term" value="F:L-amino acid transmembrane transporter activity"/>
    <property type="evidence" value="ECO:0007669"/>
    <property type="project" value="TreeGrafter"/>
</dbReference>
<protein>
    <recommendedName>
        <fullName evidence="8">BHLH domain-containing protein</fullName>
    </recommendedName>
</protein>
<feature type="region of interest" description="Disordered" evidence="6">
    <location>
        <begin position="339"/>
        <end position="366"/>
    </location>
</feature>
<dbReference type="InterPro" id="IPR002418">
    <property type="entry name" value="Tscrpt_reg_Myc"/>
</dbReference>
<comment type="caution">
    <text evidence="9">The sequence shown here is derived from an EMBL/GenBank/DDBJ whole genome shotgun (WGS) entry which is preliminary data.</text>
</comment>
<dbReference type="AlphaFoldDB" id="A0AAN7S6F6"/>
<evidence type="ECO:0000256" key="4">
    <source>
        <dbReference type="ARBA" id="ARBA00023125"/>
    </source>
</evidence>
<dbReference type="CDD" id="cd11400">
    <property type="entry name" value="bHLHzip_Myc"/>
    <property type="match status" value="1"/>
</dbReference>
<dbReference type="GO" id="GO:0005774">
    <property type="term" value="C:vacuolar membrane"/>
    <property type="evidence" value="ECO:0007669"/>
    <property type="project" value="TreeGrafter"/>
</dbReference>
<feature type="compositionally biased region" description="Basic and acidic residues" evidence="6">
    <location>
        <begin position="357"/>
        <end position="366"/>
    </location>
</feature>
<comment type="subcellular location">
    <subcellularLocation>
        <location evidence="1">Membrane</location>
        <topology evidence="1">Multi-pass membrane protein</topology>
    </subcellularLocation>
</comment>
<dbReference type="GO" id="GO:0046983">
    <property type="term" value="F:protein dimerization activity"/>
    <property type="evidence" value="ECO:0007669"/>
    <property type="project" value="InterPro"/>
</dbReference>
<sequence>MFKTAHFMSDPLEDCLADMADVDLDYLYCSAEQLLSEDIWKKFEFDPVTDLDDIFIALDATVPDIFSGTSTTDLCEIRNHDCMWAGHCGSKEHPADELKTLKVQLPVAAVTPGVQKTPVVNKQQITAGRSVLLKPIKTPQAPVPVVLSPESPPISDDEDPTQTSTLKMLNDAINECDLEEDSDLCEYFEEGEDIVAEPDDHPSKPKPQYAIESDHSYHDHSYHKDKNASMRISNLGIDTPSDSEEEIDVVSIGENQNMTSTRTFGLPTNPSNRDKQQLQRKVASAITNKQITSGIKILPPIRKCAVSANRSIPKKRIPVTSRGIKRSKQHYYRTNLSSPYKRRATHSTMNSSDSEPELEKRSLHNNMERQRRIDLRNSFEDLRLLVPEVSSRERAAKVVILREAAIYGVPGAGDNFDPDLNRNVAHPTSYPETLVHVIKGSLGTGLLAMPLAFKYAGVSVGFIACAVITIVCTYGVQIFFRSQYTICKTYKTGYMPYKMVMRIALLSGPLIFTKVAVCLSALVDVLLIVYQIGVCAAYIIFMAANIKDVYEVHNSGSNVAVELYMVMLGIPLLIMSSVPNMKVMAIFSLLSNLLSIAACIVMVTVMVRDLQPISNLRQTGELIEFPLTFGIVLFAISCMGIMLAVEKDMKKPEQMICWWGTLNVSMVIIYFLYAFIGFFGYWKYGENVKDSITLNLNEEGQCVQILYVTAIFITYGLNAMIPVDMIWNIYLDELFVNWKFHSCGIHLTRLFVVFASLMCATLIPLFGDIISLLGAFGMSCLELMFPSMIHVCAHWPNDLGKMKWILIIDILLFIIGVAGFCAGTYSSILSIKKHLEELRG</sequence>
<feature type="compositionally biased region" description="Basic and acidic residues" evidence="6">
    <location>
        <begin position="212"/>
        <end position="228"/>
    </location>
</feature>
<keyword evidence="3 7" id="KW-1133">Transmembrane helix</keyword>
<proteinExistence type="predicted"/>
<feature type="transmembrane region" description="Helical" evidence="7">
    <location>
        <begin position="528"/>
        <end position="546"/>
    </location>
</feature>
<evidence type="ECO:0000256" key="5">
    <source>
        <dbReference type="ARBA" id="ARBA00023136"/>
    </source>
</evidence>
<dbReference type="PRINTS" id="PR00044">
    <property type="entry name" value="LEUZIPPRMYC"/>
</dbReference>
<keyword evidence="10" id="KW-1185">Reference proteome</keyword>
<evidence type="ECO:0000256" key="1">
    <source>
        <dbReference type="ARBA" id="ARBA00004141"/>
    </source>
</evidence>
<feature type="domain" description="BHLH" evidence="8">
    <location>
        <begin position="359"/>
        <end position="411"/>
    </location>
</feature>
<evidence type="ECO:0000259" key="8">
    <source>
        <dbReference type="PROSITE" id="PS50888"/>
    </source>
</evidence>
<evidence type="ECO:0000256" key="6">
    <source>
        <dbReference type="SAM" id="MobiDB-lite"/>
    </source>
</evidence>
<dbReference type="PANTHER" id="PTHR22950:SF340">
    <property type="entry name" value="AMINO ACID TRANSPORTER TRANSMEMBRANE DOMAIN-CONTAINING PROTEIN-RELATED"/>
    <property type="match status" value="1"/>
</dbReference>
<dbReference type="GO" id="GO:0003677">
    <property type="term" value="F:DNA binding"/>
    <property type="evidence" value="ECO:0007669"/>
    <property type="project" value="UniProtKB-KW"/>
</dbReference>
<feature type="region of interest" description="Disordered" evidence="6">
    <location>
        <begin position="143"/>
        <end position="162"/>
    </location>
</feature>
<feature type="transmembrane region" description="Helical" evidence="7">
    <location>
        <begin position="627"/>
        <end position="645"/>
    </location>
</feature>
<dbReference type="Pfam" id="PF01490">
    <property type="entry name" value="Aa_trans"/>
    <property type="match status" value="1"/>
</dbReference>
<evidence type="ECO:0000256" key="3">
    <source>
        <dbReference type="ARBA" id="ARBA00022989"/>
    </source>
</evidence>
<feature type="transmembrane region" description="Helical" evidence="7">
    <location>
        <begin position="455"/>
        <end position="480"/>
    </location>
</feature>
<feature type="transmembrane region" description="Helical" evidence="7">
    <location>
        <begin position="583"/>
        <end position="607"/>
    </location>
</feature>
<reference evidence="10" key="1">
    <citation type="submission" date="2023-01" db="EMBL/GenBank/DDBJ databases">
        <title>Key to firefly adult light organ development and bioluminescence: homeobox transcription factors regulate luciferase expression and transportation to peroxisome.</title>
        <authorList>
            <person name="Fu X."/>
        </authorList>
    </citation>
    <scope>NUCLEOTIDE SEQUENCE [LARGE SCALE GENOMIC DNA]</scope>
</reference>
<gene>
    <name evidence="9" type="ORF">RN001_014940</name>
</gene>
<feature type="transmembrane region" description="Helical" evidence="7">
    <location>
        <begin position="747"/>
        <end position="766"/>
    </location>
</feature>
<dbReference type="Gene3D" id="4.10.280.10">
    <property type="entry name" value="Helix-loop-helix DNA-binding domain"/>
    <property type="match status" value="1"/>
</dbReference>
<evidence type="ECO:0000256" key="2">
    <source>
        <dbReference type="ARBA" id="ARBA00022692"/>
    </source>
</evidence>
<evidence type="ECO:0000313" key="10">
    <source>
        <dbReference type="Proteomes" id="UP001353858"/>
    </source>
</evidence>
<evidence type="ECO:0000256" key="7">
    <source>
        <dbReference type="SAM" id="Phobius"/>
    </source>
</evidence>
<dbReference type="InterPro" id="IPR013057">
    <property type="entry name" value="AA_transpt_TM"/>
</dbReference>
<name>A0AAN7S6F6_9COLE</name>
<feature type="transmembrane region" description="Helical" evidence="7">
    <location>
        <begin position="657"/>
        <end position="684"/>
    </location>
</feature>
<organism evidence="9 10">
    <name type="scientific">Aquatica leii</name>
    <dbReference type="NCBI Taxonomy" id="1421715"/>
    <lineage>
        <taxon>Eukaryota</taxon>
        <taxon>Metazoa</taxon>
        <taxon>Ecdysozoa</taxon>
        <taxon>Arthropoda</taxon>
        <taxon>Hexapoda</taxon>
        <taxon>Insecta</taxon>
        <taxon>Pterygota</taxon>
        <taxon>Neoptera</taxon>
        <taxon>Endopterygota</taxon>
        <taxon>Coleoptera</taxon>
        <taxon>Polyphaga</taxon>
        <taxon>Elateriformia</taxon>
        <taxon>Elateroidea</taxon>
        <taxon>Lampyridae</taxon>
        <taxon>Luciolinae</taxon>
        <taxon>Aquatica</taxon>
    </lineage>
</organism>
<dbReference type="Pfam" id="PF00010">
    <property type="entry name" value="HLH"/>
    <property type="match status" value="1"/>
</dbReference>
<dbReference type="EMBL" id="JARPUR010000007">
    <property type="protein sequence ID" value="KAK4872911.1"/>
    <property type="molecule type" value="Genomic_DNA"/>
</dbReference>
<dbReference type="GO" id="GO:0003700">
    <property type="term" value="F:DNA-binding transcription factor activity"/>
    <property type="evidence" value="ECO:0007669"/>
    <property type="project" value="InterPro"/>
</dbReference>
<dbReference type="PROSITE" id="PS50888">
    <property type="entry name" value="BHLH"/>
    <property type="match status" value="1"/>
</dbReference>
<feature type="transmembrane region" description="Helical" evidence="7">
    <location>
        <begin position="804"/>
        <end position="828"/>
    </location>
</feature>
<keyword evidence="5 7" id="KW-0472">Membrane</keyword>
<dbReference type="InterPro" id="IPR036638">
    <property type="entry name" value="HLH_DNA-bd_sf"/>
</dbReference>
<keyword evidence="4" id="KW-0238">DNA-binding</keyword>
<feature type="region of interest" description="Disordered" evidence="6">
    <location>
        <begin position="195"/>
        <end position="229"/>
    </location>
</feature>
<feature type="transmembrane region" description="Helical" evidence="7">
    <location>
        <begin position="500"/>
        <end position="522"/>
    </location>
</feature>
<dbReference type="SUPFAM" id="SSF47459">
    <property type="entry name" value="HLH, helix-loop-helix DNA-binding domain"/>
    <property type="match status" value="1"/>
</dbReference>
<evidence type="ECO:0000313" key="9">
    <source>
        <dbReference type="EMBL" id="KAK4872911.1"/>
    </source>
</evidence>
<feature type="transmembrane region" description="Helical" evidence="7">
    <location>
        <begin position="704"/>
        <end position="727"/>
    </location>
</feature>